<keyword evidence="6" id="KW-0158">Chromosome</keyword>
<feature type="compositionally biased region" description="Polar residues" evidence="16">
    <location>
        <begin position="440"/>
        <end position="469"/>
    </location>
</feature>
<dbReference type="InterPro" id="IPR013964">
    <property type="entry name" value="DASH_Ask1"/>
</dbReference>
<dbReference type="GO" id="GO:0008608">
    <property type="term" value="P:attachment of spindle microtubules to kinetochore"/>
    <property type="evidence" value="ECO:0007669"/>
    <property type="project" value="InterPro"/>
</dbReference>
<reference evidence="17" key="2">
    <citation type="journal article" date="2022" name="Microbiol. Resour. Announc.">
        <title>Whole-Genome Sequence of Entomortierella parvispora E1425, a Mucoromycotan Fungus Associated with Burkholderiaceae-Related Endosymbiotic Bacteria.</title>
        <authorList>
            <person name="Herlambang A."/>
            <person name="Guo Y."/>
            <person name="Takashima Y."/>
            <person name="Narisawa K."/>
            <person name="Ohta H."/>
            <person name="Nishizawa T."/>
        </authorList>
    </citation>
    <scope>NUCLEOTIDE SEQUENCE</scope>
    <source>
        <strain evidence="17">E1425</strain>
    </source>
</reference>
<comment type="similarity">
    <text evidence="4">Belongs to the DASH complex ASK1 family.</text>
</comment>
<dbReference type="OrthoDB" id="5573898at2759"/>
<evidence type="ECO:0000256" key="9">
    <source>
        <dbReference type="ARBA" id="ARBA00022701"/>
    </source>
</evidence>
<evidence type="ECO:0000256" key="7">
    <source>
        <dbReference type="ARBA" id="ARBA00022490"/>
    </source>
</evidence>
<feature type="compositionally biased region" description="Low complexity" evidence="16">
    <location>
        <begin position="530"/>
        <end position="562"/>
    </location>
</feature>
<sequence>MSNQPISTADALDEIERLEQSITRTLQEIDQSFSDCQSIVSSKILPQIDRYSESSMDVWKHAHLWLNFFEAALAPPSAPTAADGGGRHFQAAKDASVKSKERLQQMQQRREEQEQQEQRSGFNSAIEESQMHGTNQSPHRRQQHRLSYMSLDELSEDNSTNRQRIGSVNLESPRFSSHFLDSSPLASLPSTPLRNQGRMSGTAHSPLAAAGRSNAPSTPQRAHNPFDSSSPINARGSTTPRITLKDRPMAFPTYTRVASSSNTGAGQPAPMASTPRKNSTSGHAEHGYSPMRGTLDGGFLELDVNEDHQDVITPPSTLHFSIPESKIPGTPRSVLAKSLVDKINLRDGHVIPQPIFVGDDEDEDVVEDERASNRASIGGSKKRSRDGDLLEDHYDHGQDGDVFKDSTMGKSPRRTNNSARWASLTTEQRNTERLLKSPRKISSVQDFFNPTASSSQEPESQHRSPSPSLQIMSQIMSQSAEDPEPLADEEDSLLARLKTPPGFRAIKDRYSILPTSHQSTRTTAAPLKPTLAPTSSTATTTSGISSSSTATSTAAISRTTSSMHAPPVPVAITKAASSTGPVVTPVPINNNLGTASSGTGSASSIGSIFRDSFSSGLAASSAARRQTMATAGAGSGSSSVVGSSKGPFNNRTSIGSGFKLPSSQHRQSFGPTTPSLGNLRPATLSASGASSTAAAVDAVGLAKTLTKPASVPPANSRLSLIGSSSAMMTPVNSRLSLGGNHSTAALRKPLYPTSPSPASRAAATAVVATAASSSSAAGEGPSSSRAPRESAPSAAIDTTPVTGAAANVVHTTMNMSRLSSGARRQSASRAESMFSPSRGGFTTPTFSDRTPPPAPRLGYHSDTLMTQSSLGLNHDGLYGHRSQTGGSNDDRTGMTGLSTSPGGRQGSARTETSDGGSLPFTASTMTSTTTTTTSTRATAAVVTASRRTTYPKTSGLGSTTLRSFQDRVRASEIEENTSFGDEGDHLENHLDDDEDVTQNMMRSPCPPGRTLPFMGSKTDLKSVAAATAAASSANGSSSSSGGGGSLGSLFGSVQRPPFL</sequence>
<feature type="region of interest" description="Disordered" evidence="16">
    <location>
        <begin position="1024"/>
        <end position="1059"/>
    </location>
</feature>
<feature type="compositionally biased region" description="Polar residues" evidence="16">
    <location>
        <begin position="256"/>
        <end position="265"/>
    </location>
</feature>
<evidence type="ECO:0000256" key="4">
    <source>
        <dbReference type="ARBA" id="ARBA00010731"/>
    </source>
</evidence>
<keyword evidence="13" id="KW-0539">Nucleus</keyword>
<keyword evidence="7" id="KW-0963">Cytoplasm</keyword>
<comment type="subcellular location">
    <subcellularLocation>
        <location evidence="3">Chromosome</location>
        <location evidence="3">Centromere</location>
        <location evidence="3">Kinetochore</location>
    </subcellularLocation>
    <subcellularLocation>
        <location evidence="2">Cytoplasm</location>
        <location evidence="2">Cytoskeleton</location>
        <location evidence="2">Spindle</location>
    </subcellularLocation>
    <subcellularLocation>
        <location evidence="1">Nucleus</location>
    </subcellularLocation>
</comment>
<dbReference type="PANTHER" id="PTHR28200">
    <property type="entry name" value="DASH COMPLEX SUBUNIT ASK1"/>
    <property type="match status" value="1"/>
</dbReference>
<evidence type="ECO:0000313" key="17">
    <source>
        <dbReference type="EMBL" id="GJJ77598.1"/>
    </source>
</evidence>
<gene>
    <name evidence="17" type="ORF">EMPS_09957</name>
</gene>
<evidence type="ECO:0000256" key="16">
    <source>
        <dbReference type="SAM" id="MobiDB-lite"/>
    </source>
</evidence>
<keyword evidence="9" id="KW-0493">Microtubule</keyword>
<evidence type="ECO:0000256" key="3">
    <source>
        <dbReference type="ARBA" id="ARBA00004629"/>
    </source>
</evidence>
<feature type="compositionally biased region" description="Low complexity" evidence="16">
    <location>
        <begin position="1024"/>
        <end position="1039"/>
    </location>
</feature>
<evidence type="ECO:0000256" key="13">
    <source>
        <dbReference type="ARBA" id="ARBA00023242"/>
    </source>
</evidence>
<keyword evidence="18" id="KW-1185">Reference proteome</keyword>
<feature type="compositionally biased region" description="Basic and acidic residues" evidence="16">
    <location>
        <begin position="385"/>
        <end position="404"/>
    </location>
</feature>
<evidence type="ECO:0000256" key="10">
    <source>
        <dbReference type="ARBA" id="ARBA00022776"/>
    </source>
</evidence>
<dbReference type="GO" id="GO:0072686">
    <property type="term" value="C:mitotic spindle"/>
    <property type="evidence" value="ECO:0007669"/>
    <property type="project" value="InterPro"/>
</dbReference>
<proteinExistence type="inferred from homology"/>
<keyword evidence="11" id="KW-0995">Kinetochore</keyword>
<evidence type="ECO:0000256" key="12">
    <source>
        <dbReference type="ARBA" id="ARBA00023212"/>
    </source>
</evidence>
<feature type="compositionally biased region" description="Polar residues" evidence="16">
    <location>
        <begin position="514"/>
        <end position="523"/>
    </location>
</feature>
<feature type="region of interest" description="Disordered" evidence="16">
    <location>
        <begin position="514"/>
        <end position="565"/>
    </location>
</feature>
<feature type="compositionally biased region" description="Polar residues" evidence="16">
    <location>
        <begin position="895"/>
        <end position="915"/>
    </location>
</feature>
<feature type="region of interest" description="Disordered" evidence="16">
    <location>
        <begin position="772"/>
        <end position="936"/>
    </location>
</feature>
<dbReference type="GO" id="GO:0042729">
    <property type="term" value="C:DASH complex"/>
    <property type="evidence" value="ECO:0007669"/>
    <property type="project" value="InterPro"/>
</dbReference>
<feature type="region of interest" description="Disordered" evidence="16">
    <location>
        <begin position="361"/>
        <end position="470"/>
    </location>
</feature>
<feature type="compositionally biased region" description="Low complexity" evidence="16">
    <location>
        <begin position="772"/>
        <end position="795"/>
    </location>
</feature>
<keyword evidence="8" id="KW-0132">Cell division</keyword>
<name>A0A9P3HJK0_9FUNG</name>
<feature type="compositionally biased region" description="Basic and acidic residues" evidence="16">
    <location>
        <begin position="95"/>
        <end position="117"/>
    </location>
</feature>
<dbReference type="AlphaFoldDB" id="A0A9P3HJK0"/>
<evidence type="ECO:0000256" key="8">
    <source>
        <dbReference type="ARBA" id="ARBA00022618"/>
    </source>
</evidence>
<feature type="region of interest" description="Disordered" evidence="16">
    <location>
        <begin position="629"/>
        <end position="684"/>
    </location>
</feature>
<dbReference type="Proteomes" id="UP000827284">
    <property type="component" value="Unassembled WGS sequence"/>
</dbReference>
<evidence type="ECO:0000256" key="14">
    <source>
        <dbReference type="ARBA" id="ARBA00023306"/>
    </source>
</evidence>
<keyword evidence="12" id="KW-0206">Cytoskeleton</keyword>
<evidence type="ECO:0000256" key="1">
    <source>
        <dbReference type="ARBA" id="ARBA00004123"/>
    </source>
</evidence>
<feature type="compositionally biased region" description="Low complexity" evidence="16">
    <location>
        <begin position="181"/>
        <end position="193"/>
    </location>
</feature>
<keyword evidence="14" id="KW-0131">Cell cycle</keyword>
<keyword evidence="10" id="KW-0498">Mitosis</keyword>
<feature type="compositionally biased region" description="Polar residues" evidence="16">
    <location>
        <begin position="646"/>
        <end position="676"/>
    </location>
</feature>
<dbReference type="PANTHER" id="PTHR28200:SF1">
    <property type="entry name" value="DASH COMPLEX SUBUNIT ASK1"/>
    <property type="match status" value="1"/>
</dbReference>
<feature type="compositionally biased region" description="Polar residues" evidence="16">
    <location>
        <begin position="414"/>
        <end position="428"/>
    </location>
</feature>
<feature type="compositionally biased region" description="Low complexity" evidence="16">
    <location>
        <begin position="921"/>
        <end position="936"/>
    </location>
</feature>
<evidence type="ECO:0000313" key="18">
    <source>
        <dbReference type="Proteomes" id="UP000827284"/>
    </source>
</evidence>
<dbReference type="GO" id="GO:0051301">
    <property type="term" value="P:cell division"/>
    <property type="evidence" value="ECO:0007669"/>
    <property type="project" value="UniProtKB-KW"/>
</dbReference>
<comment type="caution">
    <text evidence="17">The sequence shown here is derived from an EMBL/GenBank/DDBJ whole genome shotgun (WGS) entry which is preliminary data.</text>
</comment>
<evidence type="ECO:0000256" key="15">
    <source>
        <dbReference type="ARBA" id="ARBA00023328"/>
    </source>
</evidence>
<evidence type="ECO:0000256" key="11">
    <source>
        <dbReference type="ARBA" id="ARBA00022838"/>
    </source>
</evidence>
<feature type="region of interest" description="Disordered" evidence="16">
    <location>
        <begin position="181"/>
        <end position="294"/>
    </location>
</feature>
<evidence type="ECO:0000256" key="2">
    <source>
        <dbReference type="ARBA" id="ARBA00004186"/>
    </source>
</evidence>
<keyword evidence="15" id="KW-0137">Centromere</keyword>
<reference evidence="17" key="1">
    <citation type="submission" date="2021-11" db="EMBL/GenBank/DDBJ databases">
        <authorList>
            <person name="Herlambang A."/>
            <person name="Guo Y."/>
            <person name="Takashima Y."/>
            <person name="Nishizawa T."/>
        </authorList>
    </citation>
    <scope>NUCLEOTIDE SEQUENCE</scope>
    <source>
        <strain evidence="17">E1425</strain>
    </source>
</reference>
<evidence type="ECO:0000256" key="5">
    <source>
        <dbReference type="ARBA" id="ARBA00014520"/>
    </source>
</evidence>
<feature type="compositionally biased region" description="Polar residues" evidence="16">
    <location>
        <begin position="214"/>
        <end position="241"/>
    </location>
</feature>
<dbReference type="EMBL" id="BQFW01000013">
    <property type="protein sequence ID" value="GJJ77598.1"/>
    <property type="molecule type" value="Genomic_DNA"/>
</dbReference>
<dbReference type="Pfam" id="PF08655">
    <property type="entry name" value="DASH_Ask1"/>
    <property type="match status" value="1"/>
</dbReference>
<accession>A0A9P3HJK0</accession>
<organism evidence="17 18">
    <name type="scientific">Entomortierella parvispora</name>
    <dbReference type="NCBI Taxonomy" id="205924"/>
    <lineage>
        <taxon>Eukaryota</taxon>
        <taxon>Fungi</taxon>
        <taxon>Fungi incertae sedis</taxon>
        <taxon>Mucoromycota</taxon>
        <taxon>Mortierellomycotina</taxon>
        <taxon>Mortierellomycetes</taxon>
        <taxon>Mortierellales</taxon>
        <taxon>Mortierellaceae</taxon>
        <taxon>Entomortierella</taxon>
    </lineage>
</organism>
<evidence type="ECO:0000256" key="6">
    <source>
        <dbReference type="ARBA" id="ARBA00022454"/>
    </source>
</evidence>
<feature type="region of interest" description="Disordered" evidence="16">
    <location>
        <begin position="77"/>
        <end position="122"/>
    </location>
</feature>
<dbReference type="GO" id="GO:0005874">
    <property type="term" value="C:microtubule"/>
    <property type="evidence" value="ECO:0007669"/>
    <property type="project" value="UniProtKB-KW"/>
</dbReference>
<dbReference type="GO" id="GO:0044732">
    <property type="term" value="C:mitotic spindle pole body"/>
    <property type="evidence" value="ECO:0007669"/>
    <property type="project" value="TreeGrafter"/>
</dbReference>
<feature type="compositionally biased region" description="Low complexity" evidence="16">
    <location>
        <begin position="816"/>
        <end position="832"/>
    </location>
</feature>
<protein>
    <recommendedName>
        <fullName evidence="5">DASH complex subunit ASK1</fullName>
    </recommendedName>
</protein>